<evidence type="ECO:0000313" key="3">
    <source>
        <dbReference type="Proteomes" id="UP001530377"/>
    </source>
</evidence>
<organism evidence="2 3">
    <name type="scientific">Cyclostephanos tholiformis</name>
    <dbReference type="NCBI Taxonomy" id="382380"/>
    <lineage>
        <taxon>Eukaryota</taxon>
        <taxon>Sar</taxon>
        <taxon>Stramenopiles</taxon>
        <taxon>Ochrophyta</taxon>
        <taxon>Bacillariophyta</taxon>
        <taxon>Coscinodiscophyceae</taxon>
        <taxon>Thalassiosirophycidae</taxon>
        <taxon>Stephanodiscales</taxon>
        <taxon>Stephanodiscaceae</taxon>
        <taxon>Cyclostephanos</taxon>
    </lineage>
</organism>
<dbReference type="SUPFAM" id="SSF52540">
    <property type="entry name" value="P-loop containing nucleoside triphosphate hydrolases"/>
    <property type="match status" value="1"/>
</dbReference>
<reference evidence="2 3" key="1">
    <citation type="submission" date="2024-10" db="EMBL/GenBank/DDBJ databases">
        <title>Updated reference genomes for cyclostephanoid diatoms.</title>
        <authorList>
            <person name="Roberts W.R."/>
            <person name="Alverson A.J."/>
        </authorList>
    </citation>
    <scope>NUCLEOTIDE SEQUENCE [LARGE SCALE GENOMIC DNA]</scope>
    <source>
        <strain evidence="2 3">AJA228-03</strain>
    </source>
</reference>
<protein>
    <recommendedName>
        <fullName evidence="4">Sulfotransferase</fullName>
    </recommendedName>
</protein>
<evidence type="ECO:0000256" key="1">
    <source>
        <dbReference type="SAM" id="MobiDB-lite"/>
    </source>
</evidence>
<dbReference type="EMBL" id="JALLPB020000426">
    <property type="protein sequence ID" value="KAL3809244.1"/>
    <property type="molecule type" value="Genomic_DNA"/>
</dbReference>
<evidence type="ECO:0008006" key="4">
    <source>
        <dbReference type="Google" id="ProtNLM"/>
    </source>
</evidence>
<feature type="region of interest" description="Disordered" evidence="1">
    <location>
        <begin position="80"/>
        <end position="102"/>
    </location>
</feature>
<dbReference type="Proteomes" id="UP001530377">
    <property type="component" value="Unassembled WGS sequence"/>
</dbReference>
<gene>
    <name evidence="2" type="ORF">ACHAXA_007068</name>
</gene>
<evidence type="ECO:0000313" key="2">
    <source>
        <dbReference type="EMBL" id="KAL3809244.1"/>
    </source>
</evidence>
<proteinExistence type="predicted"/>
<dbReference type="Gene3D" id="3.40.50.300">
    <property type="entry name" value="P-loop containing nucleotide triphosphate hydrolases"/>
    <property type="match status" value="1"/>
</dbReference>
<accession>A0ABD3R8A4</accession>
<comment type="caution">
    <text evidence="2">The sequence shown here is derived from an EMBL/GenBank/DDBJ whole genome shotgun (WGS) entry which is preliminary data.</text>
</comment>
<keyword evidence="3" id="KW-1185">Reference proteome</keyword>
<dbReference type="AlphaFoldDB" id="A0ABD3R8A4"/>
<dbReference type="InterPro" id="IPR027417">
    <property type="entry name" value="P-loop_NTPase"/>
</dbReference>
<name>A0ABD3R8A4_9STRA</name>
<sequence>MTKKKISSSNGGRMIVYWVVLALALTHVSSFLNSPWIRPSYSPAIIITTTTTTIAEDNAMTRGGRDNIRATSTSIAAVVSTPPSSRGEYENRNDTELENSTPIAMPNDPRMYLIHVGKAGGTTLIRALRLSETINSVKCMAAGGSILDVGIVDHSHDDACYGRRSSMSSSELERRILGYYHMWGHGLRDGERTWLLENTNVFLYTVREPIDRLASAYNFHKHLYHGGNSANAYPRFYDECFPNSSFNDVIDALRLGTISEDCAMLGADVLRGRIYHGGGRHFRFNYEYYTRKTTEVSPDHAVAVIRTSELWRDASNLDVMIGGTGNFGDRYGARYTHGSDAYKIPYDGHLDVDNATYLCCLVYADMEAYQRLILRAANLDGTQKRETLNGLLRRCHIGTYANVDLVSHPFSWREFRYGRTCIDSLKTLKTYEMSRQTMAKNARHRTEP</sequence>